<evidence type="ECO:0000313" key="2">
    <source>
        <dbReference type="EMBL" id="TQF04774.1"/>
    </source>
</evidence>
<dbReference type="Proteomes" id="UP000319103">
    <property type="component" value="Unassembled WGS sequence"/>
</dbReference>
<evidence type="ECO:0000256" key="1">
    <source>
        <dbReference type="SAM" id="MobiDB-lite"/>
    </source>
</evidence>
<keyword evidence="3" id="KW-1185">Reference proteome</keyword>
<evidence type="ECO:0000313" key="3">
    <source>
        <dbReference type="Proteomes" id="UP000319103"/>
    </source>
</evidence>
<dbReference type="EMBL" id="VIGB01000003">
    <property type="protein sequence ID" value="TQF04774.1"/>
    <property type="molecule type" value="Genomic_DNA"/>
</dbReference>
<proteinExistence type="predicted"/>
<gene>
    <name evidence="2" type="ORF">E6W39_24285</name>
</gene>
<dbReference type="RefSeq" id="WP_141635329.1">
    <property type="nucleotide sequence ID" value="NZ_VIGB01000003.1"/>
</dbReference>
<sequence length="109" mass="12269">MMLFRRQPEPEHQEPPAGLQFGPTKDALEAITDFIQLRLALITPPMFPEPDDTGRAVRALGGVAASARVMAECEIDQGHAAILEWVILRDIAAHWRDHPDYQQQWDTIA</sequence>
<accession>A0A540W8S7</accession>
<comment type="caution">
    <text evidence="2">The sequence shown here is derived from an EMBL/GenBank/DDBJ whole genome shotgun (WGS) entry which is preliminary data.</text>
</comment>
<dbReference type="AlphaFoldDB" id="A0A540W8S7"/>
<feature type="region of interest" description="Disordered" evidence="1">
    <location>
        <begin position="1"/>
        <end position="22"/>
    </location>
</feature>
<name>A0A540W8S7_9ACTN</name>
<feature type="compositionally biased region" description="Basic and acidic residues" evidence="1">
    <location>
        <begin position="1"/>
        <end position="14"/>
    </location>
</feature>
<reference evidence="2 3" key="1">
    <citation type="submission" date="2019-06" db="EMBL/GenBank/DDBJ databases">
        <title>Description of Kitasatospora acidophila sp. nov. isolated from pine grove soil, and reclassification of Streptomyces novaecaesareae to Kitasatospora novaeceasareae comb. nov.</title>
        <authorList>
            <person name="Kim M.J."/>
        </authorList>
    </citation>
    <scope>NUCLEOTIDE SEQUENCE [LARGE SCALE GENOMIC DNA]</scope>
    <source>
        <strain evidence="2 3">MMS16-CNU292</strain>
    </source>
</reference>
<organism evidence="2 3">
    <name type="scientific">Kitasatospora acidiphila</name>
    <dbReference type="NCBI Taxonomy" id="2567942"/>
    <lineage>
        <taxon>Bacteria</taxon>
        <taxon>Bacillati</taxon>
        <taxon>Actinomycetota</taxon>
        <taxon>Actinomycetes</taxon>
        <taxon>Kitasatosporales</taxon>
        <taxon>Streptomycetaceae</taxon>
        <taxon>Kitasatospora</taxon>
    </lineage>
</organism>
<protein>
    <submittedName>
        <fullName evidence="2">Uncharacterized protein</fullName>
    </submittedName>
</protein>